<keyword evidence="3" id="KW-1185">Reference proteome</keyword>
<evidence type="ECO:0000259" key="1">
    <source>
        <dbReference type="Pfam" id="PF24005"/>
    </source>
</evidence>
<sequence>MISIEKFTLEEFQKKIPEFGQALVNRCTEKVPGVVVNIKQESPYSYLISIDNNHKSEHYHIALDKEGHINSTSVYGVI</sequence>
<dbReference type="OrthoDB" id="21614at10239"/>
<feature type="domain" description="DUF7320" evidence="1">
    <location>
        <begin position="1"/>
        <end position="77"/>
    </location>
</feature>
<proteinExistence type="predicted"/>
<gene>
    <name evidence="2" type="ORF">PM2_236</name>
</gene>
<protein>
    <recommendedName>
        <fullName evidence="1">DUF7320 domain-containing protein</fullName>
    </recommendedName>
</protein>
<organism evidence="2 3">
    <name type="scientific">Pectobacterium bacteriophage PM2</name>
    <dbReference type="NCBI Taxonomy" id="1429794"/>
    <lineage>
        <taxon>Viruses</taxon>
        <taxon>Duplodnaviria</taxon>
        <taxon>Heunggongvirae</taxon>
        <taxon>Uroviricota</taxon>
        <taxon>Caudoviricetes</taxon>
        <taxon>Pantevenvirales</taxon>
        <taxon>Straboviridae</taxon>
        <taxon>Tevenvirinae</taxon>
        <taxon>Mosugukvirus</taxon>
        <taxon>Mosugukvirus pm2</taxon>
    </lineage>
</organism>
<evidence type="ECO:0000313" key="3">
    <source>
        <dbReference type="Proteomes" id="UP000030739"/>
    </source>
</evidence>
<dbReference type="Proteomes" id="UP000030739">
    <property type="component" value="Segment"/>
</dbReference>
<accession>A0A0A0Q0W4</accession>
<dbReference type="GeneID" id="26638129"/>
<name>A0A0A0Q0W4_9CAUD</name>
<dbReference type="Pfam" id="PF24005">
    <property type="entry name" value="DUF7320"/>
    <property type="match status" value="1"/>
</dbReference>
<evidence type="ECO:0000313" key="2">
    <source>
        <dbReference type="EMBL" id="AHY25198.1"/>
    </source>
</evidence>
<dbReference type="KEGG" id="vg:26638129"/>
<dbReference type="EMBL" id="KF835987">
    <property type="protein sequence ID" value="AHY25198.1"/>
    <property type="molecule type" value="Genomic_DNA"/>
</dbReference>
<dbReference type="RefSeq" id="YP_009211657.1">
    <property type="nucleotide sequence ID" value="NC_028940.1"/>
</dbReference>
<dbReference type="InterPro" id="IPR055744">
    <property type="entry name" value="DUF7320"/>
</dbReference>
<reference evidence="2 3" key="1">
    <citation type="journal article" date="2015" name="Plant Pathol. J.">
        <title>Isolation and Genomic Characterization of the T4-Like Bacteriophage PM2 Infecting Pectobacterium carotovorum subsp. carotovorum.</title>
        <authorList>
            <person name="Lim J.A."/>
            <person name="Lee D.H."/>
            <person name="Heu S."/>
        </authorList>
    </citation>
    <scope>NUCLEOTIDE SEQUENCE [LARGE SCALE GENOMIC DNA]</scope>
</reference>